<comment type="caution">
    <text evidence="1">The sequence shown here is derived from an EMBL/GenBank/DDBJ whole genome shotgun (WGS) entry which is preliminary data.</text>
</comment>
<sequence length="255" mass="29037">MQQVQLQDGSVAWSMNCVEYLQGAISNVDKYLNECDSALKNYRDGKRPFPSSYRPEMDVTPELDAEAMNRYQQYIGVLRWAIELGRIDMNTEVSCLSQHLASPREGHMHAVYKIFRYLQKNLSSNPGRMVFDGAYPETDPKLFANSVTDPDEWNDFYPEVAEKLPAKKVLPLGNPVIVRAYIDANHAGNLKNRRSHSGILIYVNNAPIIWYSKRQNTVESSSFGSEYIALRICTEMVEALRYKLRCFGIPIDGPA</sequence>
<dbReference type="CDD" id="cd09272">
    <property type="entry name" value="RNase_HI_RT_Ty1"/>
    <property type="match status" value="1"/>
</dbReference>
<gene>
    <name evidence="1" type="ORF">CTEN210_06889</name>
</gene>
<evidence type="ECO:0000313" key="1">
    <source>
        <dbReference type="EMBL" id="GFH50413.1"/>
    </source>
</evidence>
<reference evidence="1 2" key="1">
    <citation type="journal article" date="2021" name="Sci. Rep.">
        <title>The genome of the diatom Chaetoceros tenuissimus carries an ancient integrated fragment of an extant virus.</title>
        <authorList>
            <person name="Hongo Y."/>
            <person name="Kimura K."/>
            <person name="Takaki Y."/>
            <person name="Yoshida Y."/>
            <person name="Baba S."/>
            <person name="Kobayashi G."/>
            <person name="Nagasaki K."/>
            <person name="Hano T."/>
            <person name="Tomaru Y."/>
        </authorList>
    </citation>
    <scope>NUCLEOTIDE SEQUENCE [LARGE SCALE GENOMIC DNA]</scope>
    <source>
        <strain evidence="1 2">NIES-3715</strain>
    </source>
</reference>
<evidence type="ECO:0000313" key="2">
    <source>
        <dbReference type="Proteomes" id="UP001054902"/>
    </source>
</evidence>
<organism evidence="1 2">
    <name type="scientific">Chaetoceros tenuissimus</name>
    <dbReference type="NCBI Taxonomy" id="426638"/>
    <lineage>
        <taxon>Eukaryota</taxon>
        <taxon>Sar</taxon>
        <taxon>Stramenopiles</taxon>
        <taxon>Ochrophyta</taxon>
        <taxon>Bacillariophyta</taxon>
        <taxon>Coscinodiscophyceae</taxon>
        <taxon>Chaetocerotophycidae</taxon>
        <taxon>Chaetocerotales</taxon>
        <taxon>Chaetocerotaceae</taxon>
        <taxon>Chaetoceros</taxon>
    </lineage>
</organism>
<name>A0AAD3CR80_9STRA</name>
<keyword evidence="2" id="KW-1185">Reference proteome</keyword>
<dbReference type="EMBL" id="BLLK01000039">
    <property type="protein sequence ID" value="GFH50413.1"/>
    <property type="molecule type" value="Genomic_DNA"/>
</dbReference>
<dbReference type="PANTHER" id="PTHR11439:SF483">
    <property type="entry name" value="PEPTIDE SYNTHASE GLIP-LIKE, PUTATIVE (AFU_ORTHOLOGUE AFUA_3G12920)-RELATED"/>
    <property type="match status" value="1"/>
</dbReference>
<protein>
    <recommendedName>
        <fullName evidence="3">Reverse transcriptase Ty1/copia-type domain-containing protein</fullName>
    </recommendedName>
</protein>
<proteinExistence type="predicted"/>
<dbReference type="AlphaFoldDB" id="A0AAD3CR80"/>
<dbReference type="Proteomes" id="UP001054902">
    <property type="component" value="Unassembled WGS sequence"/>
</dbReference>
<evidence type="ECO:0008006" key="3">
    <source>
        <dbReference type="Google" id="ProtNLM"/>
    </source>
</evidence>
<accession>A0AAD3CR80</accession>
<dbReference type="PANTHER" id="PTHR11439">
    <property type="entry name" value="GAG-POL-RELATED RETROTRANSPOSON"/>
    <property type="match status" value="1"/>
</dbReference>